<accession>A0A7S3XE69</accession>
<dbReference type="InterPro" id="IPR019176">
    <property type="entry name" value="Cytochrome_B561-rel"/>
</dbReference>
<protein>
    <submittedName>
        <fullName evidence="2">Uncharacterized protein</fullName>
    </submittedName>
</protein>
<reference evidence="2" key="1">
    <citation type="submission" date="2021-01" db="EMBL/GenBank/DDBJ databases">
        <authorList>
            <person name="Corre E."/>
            <person name="Pelletier E."/>
            <person name="Niang G."/>
            <person name="Scheremetjew M."/>
            <person name="Finn R."/>
            <person name="Kale V."/>
            <person name="Holt S."/>
            <person name="Cochrane G."/>
            <person name="Meng A."/>
            <person name="Brown T."/>
            <person name="Cohen L."/>
        </authorList>
    </citation>
    <scope>NUCLEOTIDE SEQUENCE</scope>
    <source>
        <strain evidence="2">CCMP1897</strain>
    </source>
</reference>
<proteinExistence type="predicted"/>
<dbReference type="AlphaFoldDB" id="A0A7S3XE69"/>
<dbReference type="EMBL" id="HBIS01004745">
    <property type="protein sequence ID" value="CAE0610487.1"/>
    <property type="molecule type" value="Transcribed_RNA"/>
</dbReference>
<evidence type="ECO:0000313" key="2">
    <source>
        <dbReference type="EMBL" id="CAE0610487.1"/>
    </source>
</evidence>
<feature type="compositionally biased region" description="Basic and acidic residues" evidence="1">
    <location>
        <begin position="258"/>
        <end position="275"/>
    </location>
</feature>
<evidence type="ECO:0000256" key="1">
    <source>
        <dbReference type="SAM" id="MobiDB-lite"/>
    </source>
</evidence>
<organism evidence="2">
    <name type="scientific">Picocystis salinarum</name>
    <dbReference type="NCBI Taxonomy" id="88271"/>
    <lineage>
        <taxon>Eukaryota</taxon>
        <taxon>Viridiplantae</taxon>
        <taxon>Chlorophyta</taxon>
        <taxon>Picocystophyceae</taxon>
        <taxon>Picocystales</taxon>
        <taxon>Picocystaceae</taxon>
        <taxon>Picocystis</taxon>
    </lineage>
</organism>
<feature type="region of interest" description="Disordered" evidence="1">
    <location>
        <begin position="249"/>
        <end position="299"/>
    </location>
</feature>
<feature type="region of interest" description="Disordered" evidence="1">
    <location>
        <begin position="1"/>
        <end position="20"/>
    </location>
</feature>
<sequence length="676" mass="74404">MADAPRWNQLPEQTWQRPKPPGSLVVRQAVPTLLLAAAWTWTWRAKTERWMGATMASLVGCEVERMAVLGRWSARIASMAMAAAVARALHVLLLDVGRLWKSRTDSSKFTETGRKLLGIPGNEKKAGNGLPHVSKTMEAETKAPLLGKTLPATPASKTKTGGDVLRWKSPGPSTNAPKQYSPAGSPYVASRERISSPEQLNGYLQRLEKEFDGESWQPREDMFASPLSKGAGQLGASLQLALTPYVPRFPFEPGMQSPDDRQTDPSFHRSADYDTQRQTSYPPKSSWDARHQHTSPDAVYRSSPGILGVSSPFPADALSVQSPTGKVDDILGNLGTNYLEINAIADRLREWFSSKLLKPLHELAAIAHTSVAAEAAKLGFKELMQLPALCKEENMYKSSSSNSGMEDVVLEHCKVQLEGALRDLEQKTANPSPYGLSSWGGMGSSQQQELEIQKYAISSCLRELVNYQKLRLILRGQYYPGFMPQLPVDYTATRIGILARGTCCESFEWDRGGDWCGYPWNAEILPTDSHLLFYLFAVYLDAPDWNFHVQPQKSAVGPSGPLFIGELPARCPNKFVAILSGMQRMIPERTSSTAGGLVLAGSRLLPPHFTLGLGKESGELKLGGQNGMFVALSILFYEIDRFEESVLGSLPLVSSLGLGNVLKEGYTSSYIRKRYY</sequence>
<dbReference type="Pfam" id="PF09786">
    <property type="entry name" value="CytochromB561_N"/>
    <property type="match status" value="1"/>
</dbReference>
<dbReference type="GO" id="GO:0016020">
    <property type="term" value="C:membrane"/>
    <property type="evidence" value="ECO:0007669"/>
    <property type="project" value="TreeGrafter"/>
</dbReference>
<dbReference type="PANTHER" id="PTHR21780">
    <property type="entry name" value="TRANSMEMBRANE PROTEIN 209"/>
    <property type="match status" value="1"/>
</dbReference>
<name>A0A7S3XE69_9CHLO</name>
<feature type="region of interest" description="Disordered" evidence="1">
    <location>
        <begin position="143"/>
        <end position="191"/>
    </location>
</feature>
<dbReference type="PANTHER" id="PTHR21780:SF0">
    <property type="entry name" value="TRANSMEMBRANE PROTEIN 209"/>
    <property type="match status" value="1"/>
</dbReference>
<gene>
    <name evidence="2" type="ORF">PSAL00342_LOCUS4322</name>
</gene>